<proteinExistence type="predicted"/>
<evidence type="ECO:0000313" key="2">
    <source>
        <dbReference type="Proteomes" id="UP001276659"/>
    </source>
</evidence>
<dbReference type="EMBL" id="JASNWA010000004">
    <property type="protein sequence ID" value="KAK3177195.1"/>
    <property type="molecule type" value="Genomic_DNA"/>
</dbReference>
<sequence>MQSNFQLSLELSHVFPVREVVKSSFNAVVQFARDLQKSGSDIIVEEDLAAIFGRGRVNSKIVEQFKKNILQNPSFVSLYKDCEIGLDTRSGPTVNRAIQHKDRGYLSTVIQLSMLGWMQDRETLAVALAEGMATRYRMKLPDATPNPDIERVKGTLAACSAQTSAFSWNEYRQSVEFRIRERYPYSTEDHPGEVAITPTTLLAAMDYLYLAQSLPEDRKVTLSNQKGFITLIIWAHHLLDLVVIVNGVPGGNLIFGEGSPSIIIQWVPNANFWVLADPEICLLDSDMKIILKTEPDHFRSGMLEAYERHPLQGLGTTLLRRTFSVYTTAVRDNPLCLEAAQWTLAMALILSEKTHRVGPLNNHFTRLILDRWRIITSARMIFHDIDFDEEAVNTYISKTAAMFPLPPSSVPRGMRMWEERLEADGKGIMILEVQKLLRHLTGTILIFAFVSGVEHCAQLPLILDPTLAAATPFSSANLYQSGHDLKIGEHDLLFAVARMLVGSRFEHEEKAGDMTVFLISDFGWSVFLSAIGDGDPSTVNPELIYIKQGVPANASTGERRYRMRDSSDGNWDDAPASEIVDRGTTYEPRSVLRVSSRVEYYGVRGNDFQLSIKFSGSDIPDESPQSAPPKEPLAFCMFRSYRGLHQGLWNVAFASPCKHPHDENTQRKLDVEIATVKGFDAPDKMTERVAICLVKGCPRSRWLAVVQSYLNQSRMKEQRSTMLRGNDCCEDCAVNSVASVGGKWLVII</sequence>
<evidence type="ECO:0000313" key="1">
    <source>
        <dbReference type="EMBL" id="KAK3177195.1"/>
    </source>
</evidence>
<organism evidence="1 2">
    <name type="scientific">Lepraria neglecta</name>
    <dbReference type="NCBI Taxonomy" id="209136"/>
    <lineage>
        <taxon>Eukaryota</taxon>
        <taxon>Fungi</taxon>
        <taxon>Dikarya</taxon>
        <taxon>Ascomycota</taxon>
        <taxon>Pezizomycotina</taxon>
        <taxon>Lecanoromycetes</taxon>
        <taxon>OSLEUM clade</taxon>
        <taxon>Lecanoromycetidae</taxon>
        <taxon>Lecanorales</taxon>
        <taxon>Lecanorineae</taxon>
        <taxon>Stereocaulaceae</taxon>
        <taxon>Lepraria</taxon>
    </lineage>
</organism>
<comment type="caution">
    <text evidence="1">The sequence shown here is derived from an EMBL/GenBank/DDBJ whole genome shotgun (WGS) entry which is preliminary data.</text>
</comment>
<dbReference type="Proteomes" id="UP001276659">
    <property type="component" value="Unassembled WGS sequence"/>
</dbReference>
<reference evidence="1" key="1">
    <citation type="submission" date="2022-11" db="EMBL/GenBank/DDBJ databases">
        <title>Chromosomal genome sequence assembly and mating type (MAT) locus characterization of the leprose asexual lichenized fungus Lepraria neglecta (Nyl.) Erichsen.</title>
        <authorList>
            <person name="Allen J.L."/>
            <person name="Pfeffer B."/>
        </authorList>
    </citation>
    <scope>NUCLEOTIDE SEQUENCE</scope>
    <source>
        <strain evidence="1">Allen 5258</strain>
    </source>
</reference>
<dbReference type="AlphaFoldDB" id="A0AAE0DR12"/>
<protein>
    <submittedName>
        <fullName evidence="1">Uncharacterized protein</fullName>
    </submittedName>
</protein>
<accession>A0AAE0DR12</accession>
<name>A0AAE0DR12_9LECA</name>
<gene>
    <name evidence="1" type="ORF">OEA41_008524</name>
</gene>
<keyword evidence="2" id="KW-1185">Reference proteome</keyword>